<dbReference type="AlphaFoldDB" id="A0A4Y8WRX7"/>
<dbReference type="SUPFAM" id="SSF81333">
    <property type="entry name" value="F1F0 ATP synthase subunit C"/>
    <property type="match status" value="2"/>
</dbReference>
<dbReference type="CDD" id="cd18180">
    <property type="entry name" value="ATP-synt_Vo_Ao_c_NTPK_rpt2"/>
    <property type="match status" value="1"/>
</dbReference>
<name>A0A4Y8WRX7_9PORP</name>
<feature type="domain" description="V-ATPase proteolipid subunit C-like" evidence="8">
    <location>
        <begin position="87"/>
        <end position="144"/>
    </location>
</feature>
<evidence type="ECO:0000256" key="1">
    <source>
        <dbReference type="ARBA" id="ARBA00004141"/>
    </source>
</evidence>
<accession>A0A4Y8WRX7</accession>
<dbReference type="EMBL" id="SPNC01000035">
    <property type="protein sequence ID" value="TFH95875.1"/>
    <property type="molecule type" value="Genomic_DNA"/>
</dbReference>
<feature type="domain" description="V-ATPase proteolipid subunit C-like" evidence="8">
    <location>
        <begin position="10"/>
        <end position="68"/>
    </location>
</feature>
<evidence type="ECO:0000313" key="9">
    <source>
        <dbReference type="EMBL" id="TFH95875.1"/>
    </source>
</evidence>
<dbReference type="GO" id="GO:0033177">
    <property type="term" value="C:proton-transporting two-sector ATPase complex, proton-transporting domain"/>
    <property type="evidence" value="ECO:0007669"/>
    <property type="project" value="InterPro"/>
</dbReference>
<keyword evidence="7" id="KW-0472">Membrane</keyword>
<protein>
    <submittedName>
        <fullName evidence="9">ATPase</fullName>
    </submittedName>
</protein>
<dbReference type="InterPro" id="IPR035921">
    <property type="entry name" value="F/V-ATP_Csub_sf"/>
</dbReference>
<reference evidence="9 10" key="1">
    <citation type="submission" date="2019-03" db="EMBL/GenBank/DDBJ databases">
        <title>Porphyromonas levii Isolated from the Uterus of Dairy Cows.</title>
        <authorList>
            <person name="Francis A.M."/>
        </authorList>
    </citation>
    <scope>NUCLEOTIDE SEQUENCE [LARGE SCALE GENOMIC DNA]</scope>
    <source>
        <strain evidence="9 10">AF5678</strain>
    </source>
</reference>
<keyword evidence="4" id="KW-0812">Transmembrane</keyword>
<evidence type="ECO:0000256" key="5">
    <source>
        <dbReference type="ARBA" id="ARBA00022989"/>
    </source>
</evidence>
<comment type="subcellular location">
    <subcellularLocation>
        <location evidence="1">Membrane</location>
        <topology evidence="1">Multi-pass membrane protein</topology>
    </subcellularLocation>
</comment>
<keyword evidence="5" id="KW-1133">Transmembrane helix</keyword>
<dbReference type="STRING" id="1122973.GCA_000379925_00192"/>
<evidence type="ECO:0000256" key="7">
    <source>
        <dbReference type="ARBA" id="ARBA00023136"/>
    </source>
</evidence>
<dbReference type="RefSeq" id="WP_134849158.1">
    <property type="nucleotide sequence ID" value="NZ_CP197400.1"/>
</dbReference>
<keyword evidence="3" id="KW-0813">Transport</keyword>
<dbReference type="OrthoDB" id="384481at2"/>
<dbReference type="Gene3D" id="1.20.120.610">
    <property type="entry name" value="lithium bound rotor ring of v- atpase"/>
    <property type="match status" value="1"/>
</dbReference>
<gene>
    <name evidence="9" type="ORF">E4P47_03490</name>
</gene>
<organism evidence="9 10">
    <name type="scientific">Porphyromonas levii</name>
    <dbReference type="NCBI Taxonomy" id="28114"/>
    <lineage>
        <taxon>Bacteria</taxon>
        <taxon>Pseudomonadati</taxon>
        <taxon>Bacteroidota</taxon>
        <taxon>Bacteroidia</taxon>
        <taxon>Bacteroidales</taxon>
        <taxon>Porphyromonadaceae</taxon>
        <taxon>Porphyromonas</taxon>
    </lineage>
</organism>
<proteinExistence type="inferred from homology"/>
<comment type="similarity">
    <text evidence="2">Belongs to the V-ATPase proteolipid subunit family.</text>
</comment>
<dbReference type="GO" id="GO:0015078">
    <property type="term" value="F:proton transmembrane transporter activity"/>
    <property type="evidence" value="ECO:0007669"/>
    <property type="project" value="InterPro"/>
</dbReference>
<keyword evidence="6" id="KW-0406">Ion transport</keyword>
<evidence type="ECO:0000256" key="2">
    <source>
        <dbReference type="ARBA" id="ARBA00007296"/>
    </source>
</evidence>
<dbReference type="CDD" id="cd18179">
    <property type="entry name" value="ATP-synt_Vo_Ao_c_NTPK_rpt1"/>
    <property type="match status" value="1"/>
</dbReference>
<dbReference type="Pfam" id="PF00137">
    <property type="entry name" value="ATP-synt_C"/>
    <property type="match status" value="2"/>
</dbReference>
<sequence>MELNLILAYLGVFAMVGISGMGSAFGLFFTGQATIGAMRKDPTQMGKYIGLSALPASQGLYGFIGFFLAKDLINPEMSFMASVAILMMGLLVGIVGMASANRQGRILANGIAATADGHSVLASTMVMAAFPELYAILGLLVSILVFVGLA</sequence>
<evidence type="ECO:0000259" key="8">
    <source>
        <dbReference type="Pfam" id="PF00137"/>
    </source>
</evidence>
<evidence type="ECO:0000313" key="10">
    <source>
        <dbReference type="Proteomes" id="UP000297225"/>
    </source>
</evidence>
<comment type="caution">
    <text evidence="9">The sequence shown here is derived from an EMBL/GenBank/DDBJ whole genome shotgun (WGS) entry which is preliminary data.</text>
</comment>
<evidence type="ECO:0000256" key="6">
    <source>
        <dbReference type="ARBA" id="ARBA00023065"/>
    </source>
</evidence>
<dbReference type="InterPro" id="IPR002379">
    <property type="entry name" value="ATPase_proteolipid_c-like_dom"/>
</dbReference>
<dbReference type="Proteomes" id="UP000297225">
    <property type="component" value="Unassembled WGS sequence"/>
</dbReference>
<evidence type="ECO:0000256" key="3">
    <source>
        <dbReference type="ARBA" id="ARBA00022448"/>
    </source>
</evidence>
<evidence type="ECO:0000256" key="4">
    <source>
        <dbReference type="ARBA" id="ARBA00022692"/>
    </source>
</evidence>
<dbReference type="PANTHER" id="PTHR10263">
    <property type="entry name" value="V-TYPE PROTON ATPASE PROTEOLIPID SUBUNIT"/>
    <property type="match status" value="1"/>
</dbReference>
<keyword evidence="10" id="KW-1185">Reference proteome</keyword>